<dbReference type="SUPFAM" id="SSF53335">
    <property type="entry name" value="S-adenosyl-L-methionine-dependent methyltransferases"/>
    <property type="match status" value="1"/>
</dbReference>
<evidence type="ECO:0000256" key="2">
    <source>
        <dbReference type="ARBA" id="ARBA00022603"/>
    </source>
</evidence>
<evidence type="ECO:0000256" key="4">
    <source>
        <dbReference type="ARBA" id="ARBA00022691"/>
    </source>
</evidence>
<dbReference type="InterPro" id="IPR050723">
    <property type="entry name" value="CFA/CMAS"/>
</dbReference>
<dbReference type="Pfam" id="PF02353">
    <property type="entry name" value="CMAS"/>
    <property type="match status" value="1"/>
</dbReference>
<evidence type="ECO:0000313" key="6">
    <source>
        <dbReference type="EMBL" id="MFD1612962.1"/>
    </source>
</evidence>
<evidence type="ECO:0000256" key="3">
    <source>
        <dbReference type="ARBA" id="ARBA00022679"/>
    </source>
</evidence>
<dbReference type="InterPro" id="IPR029063">
    <property type="entry name" value="SAM-dependent_MTases_sf"/>
</dbReference>
<evidence type="ECO:0000256" key="1">
    <source>
        <dbReference type="ARBA" id="ARBA00010815"/>
    </source>
</evidence>
<reference evidence="7" key="1">
    <citation type="journal article" date="2019" name="Int. J. Syst. Evol. Microbiol.">
        <title>The Global Catalogue of Microorganisms (GCM) 10K type strain sequencing project: providing services to taxonomists for standard genome sequencing and annotation.</title>
        <authorList>
            <consortium name="The Broad Institute Genomics Platform"/>
            <consortium name="The Broad Institute Genome Sequencing Center for Infectious Disease"/>
            <person name="Wu L."/>
            <person name="Ma J."/>
        </authorList>
    </citation>
    <scope>NUCLEOTIDE SEQUENCE [LARGE SCALE GENOMIC DNA]</scope>
    <source>
        <strain evidence="7">CGMCC 1.16275</strain>
    </source>
</reference>
<dbReference type="EC" id="2.1.1.-" evidence="6"/>
<dbReference type="GO" id="GO:0008168">
    <property type="term" value="F:methyltransferase activity"/>
    <property type="evidence" value="ECO:0007669"/>
    <property type="project" value="UniProtKB-KW"/>
</dbReference>
<name>A0ABW4I6W3_9SPHN</name>
<evidence type="ECO:0000313" key="7">
    <source>
        <dbReference type="Proteomes" id="UP001597115"/>
    </source>
</evidence>
<dbReference type="PIRSF" id="PIRSF003085">
    <property type="entry name" value="CMAS"/>
    <property type="match status" value="1"/>
</dbReference>
<accession>A0ABW4I6W3</accession>
<proteinExistence type="inferred from homology"/>
<keyword evidence="5" id="KW-0443">Lipid metabolism</keyword>
<gene>
    <name evidence="6" type="ORF">ACFSCW_14245</name>
</gene>
<dbReference type="RefSeq" id="WP_380890573.1">
    <property type="nucleotide sequence ID" value="NZ_JBHUDY010000002.1"/>
</dbReference>
<protein>
    <submittedName>
        <fullName evidence="6">Class I SAM-dependent methyltransferase</fullName>
        <ecNumber evidence="6">2.1.1.-</ecNumber>
    </submittedName>
</protein>
<dbReference type="PANTHER" id="PTHR43667:SF1">
    <property type="entry name" value="CYCLOPROPANE-FATTY-ACYL-PHOSPHOLIPID SYNTHASE"/>
    <property type="match status" value="1"/>
</dbReference>
<dbReference type="Proteomes" id="UP001597115">
    <property type="component" value="Unassembled WGS sequence"/>
</dbReference>
<dbReference type="InterPro" id="IPR003333">
    <property type="entry name" value="CMAS"/>
</dbReference>
<comment type="caution">
    <text evidence="6">The sequence shown here is derived from an EMBL/GenBank/DDBJ whole genome shotgun (WGS) entry which is preliminary data.</text>
</comment>
<dbReference type="CDD" id="cd02440">
    <property type="entry name" value="AdoMet_MTases"/>
    <property type="match status" value="1"/>
</dbReference>
<dbReference type="Gene3D" id="3.40.50.150">
    <property type="entry name" value="Vaccinia Virus protein VP39"/>
    <property type="match status" value="1"/>
</dbReference>
<keyword evidence="3 6" id="KW-0808">Transferase</keyword>
<keyword evidence="4" id="KW-0949">S-adenosyl-L-methionine</keyword>
<keyword evidence="2 6" id="KW-0489">Methyltransferase</keyword>
<sequence>MSLLESMLKRAVVRGELTLIYADGRQRTFGRPDPAFKSVVVRFADRRVPGDIGRAPRIGAGEAYMDGRLIVEQGDILDLIRLIRNGKPFERGGKLRTPNPIRRGISKLVGRVDRLNWSRRSRRNVAHHYDLSDRLYDLFLDADKQYSCAYFTDPANSLEQAQADKKAHIAAKLALRPGLKVLDIGCGWGGMALYLNKVADVDVLGITLSEEQLKVARERAEAAGVADRVRFELVDYRALTGTYDRIVSVGMFEHVGPPHYRTFFRQCRDLLAEDGVMLLHTIGRMGGPGTTDAWTAKYIFPGGYIPALSEIVPASEGARLIASDIETLRLHYALTIQHWYDRTVAHRAEIEALYDARFYRMWQFYLAGALTSFEGGGMCNYQLQYIRDRRALPLTRDYMAEAERRLRDEAAIAPPRRYA</sequence>
<comment type="similarity">
    <text evidence="1">Belongs to the CFA/CMAS family.</text>
</comment>
<dbReference type="GO" id="GO:0032259">
    <property type="term" value="P:methylation"/>
    <property type="evidence" value="ECO:0007669"/>
    <property type="project" value="UniProtKB-KW"/>
</dbReference>
<dbReference type="PANTHER" id="PTHR43667">
    <property type="entry name" value="CYCLOPROPANE-FATTY-ACYL-PHOSPHOLIPID SYNTHASE"/>
    <property type="match status" value="1"/>
</dbReference>
<evidence type="ECO:0000256" key="5">
    <source>
        <dbReference type="ARBA" id="ARBA00023098"/>
    </source>
</evidence>
<organism evidence="6 7">
    <name type="scientific">Sphingomonas tabacisoli</name>
    <dbReference type="NCBI Taxonomy" id="2249466"/>
    <lineage>
        <taxon>Bacteria</taxon>
        <taxon>Pseudomonadati</taxon>
        <taxon>Pseudomonadota</taxon>
        <taxon>Alphaproteobacteria</taxon>
        <taxon>Sphingomonadales</taxon>
        <taxon>Sphingomonadaceae</taxon>
        <taxon>Sphingomonas</taxon>
    </lineage>
</organism>
<dbReference type="EMBL" id="JBHUDY010000002">
    <property type="protein sequence ID" value="MFD1612962.1"/>
    <property type="molecule type" value="Genomic_DNA"/>
</dbReference>
<keyword evidence="7" id="KW-1185">Reference proteome</keyword>